<evidence type="ECO:0000259" key="1">
    <source>
        <dbReference type="PROSITE" id="PS50093"/>
    </source>
</evidence>
<dbReference type="Pfam" id="PF18911">
    <property type="entry name" value="PKD_4"/>
    <property type="match status" value="1"/>
</dbReference>
<reference evidence="2 3" key="1">
    <citation type="submission" date="2019-07" db="EMBL/GenBank/DDBJ databases">
        <title>Hymenobacter sp. straun FUR1 Genome sequencing and assembly.</title>
        <authorList>
            <person name="Chhetri G."/>
        </authorList>
    </citation>
    <scope>NUCLEOTIDE SEQUENCE [LARGE SCALE GENOMIC DNA]</scope>
    <source>
        <strain evidence="2 3">Fur1</strain>
    </source>
</reference>
<dbReference type="PROSITE" id="PS50093">
    <property type="entry name" value="PKD"/>
    <property type="match status" value="1"/>
</dbReference>
<dbReference type="EMBL" id="VMRJ01000004">
    <property type="protein sequence ID" value="TVT39476.1"/>
    <property type="molecule type" value="Genomic_DNA"/>
</dbReference>
<dbReference type="SUPFAM" id="SSF49299">
    <property type="entry name" value="PKD domain"/>
    <property type="match status" value="1"/>
</dbReference>
<dbReference type="InterPro" id="IPR013783">
    <property type="entry name" value="Ig-like_fold"/>
</dbReference>
<gene>
    <name evidence="2" type="ORF">FNT36_17670</name>
</gene>
<dbReference type="SMART" id="SM00089">
    <property type="entry name" value="PKD"/>
    <property type="match status" value="1"/>
</dbReference>
<evidence type="ECO:0000313" key="3">
    <source>
        <dbReference type="Proteomes" id="UP000317624"/>
    </source>
</evidence>
<dbReference type="PROSITE" id="PS51257">
    <property type="entry name" value="PROKAR_LIPOPROTEIN"/>
    <property type="match status" value="1"/>
</dbReference>
<sequence>MFSHLRSAALVLAGVAALVACRKDEVTSLEGPVPTPGFTVQLNTSQYPVVATFTNTTTDAFLYQWDFGDGSPLASGQNVTHTYKAAGTYQVKLTAAGRGGTGISPQQPVVIPSTCGNAAFGALTACAGTGATSWTLSDQPGAVVRLSASGAVLLSSTTLSACQLDDQFSFTSAFTYSYDAGAGTYTNGACGKALSGNSDFIYKPNGNLGQIVLQRPKSFIGLPDSVANKTYDIVEASSTKLRLQGTNPDGTKTVTTYIPQLSALDRTKQFLTGGSSRTWTLDNTVANAIIVGTEANPGAYNVSGSAGSVPACQADDEYTFSSTGAFGYDAKGETFTAGVYTCQPGRTDNSTTFTFGPATGAGIAQLTLAKTGSFIGVTDAPTSRVYRILSIDNQHMTLRAGSSTDPTVFTFQLKAK</sequence>
<organism evidence="2 3">
    <name type="scientific">Hymenobacter setariae</name>
    <dbReference type="NCBI Taxonomy" id="2594794"/>
    <lineage>
        <taxon>Bacteria</taxon>
        <taxon>Pseudomonadati</taxon>
        <taxon>Bacteroidota</taxon>
        <taxon>Cytophagia</taxon>
        <taxon>Cytophagales</taxon>
        <taxon>Hymenobacteraceae</taxon>
        <taxon>Hymenobacter</taxon>
    </lineage>
</organism>
<keyword evidence="3" id="KW-1185">Reference proteome</keyword>
<dbReference type="OrthoDB" id="9802683at2"/>
<feature type="domain" description="PKD" evidence="1">
    <location>
        <begin position="57"/>
        <end position="111"/>
    </location>
</feature>
<dbReference type="Gene3D" id="2.60.40.10">
    <property type="entry name" value="Immunoglobulins"/>
    <property type="match status" value="1"/>
</dbReference>
<evidence type="ECO:0000313" key="2">
    <source>
        <dbReference type="EMBL" id="TVT39476.1"/>
    </source>
</evidence>
<protein>
    <submittedName>
        <fullName evidence="2">PKD domain-containing protein</fullName>
    </submittedName>
</protein>
<dbReference type="InterPro" id="IPR035986">
    <property type="entry name" value="PKD_dom_sf"/>
</dbReference>
<dbReference type="Proteomes" id="UP000317624">
    <property type="component" value="Unassembled WGS sequence"/>
</dbReference>
<accession>A0A558BSI0</accession>
<dbReference type="RefSeq" id="WP_144850375.1">
    <property type="nucleotide sequence ID" value="NZ_VMRJ01000004.1"/>
</dbReference>
<dbReference type="InterPro" id="IPR000601">
    <property type="entry name" value="PKD_dom"/>
</dbReference>
<dbReference type="AlphaFoldDB" id="A0A558BSI0"/>
<dbReference type="InterPro" id="IPR022409">
    <property type="entry name" value="PKD/Chitinase_dom"/>
</dbReference>
<dbReference type="CDD" id="cd00146">
    <property type="entry name" value="PKD"/>
    <property type="match status" value="1"/>
</dbReference>
<comment type="caution">
    <text evidence="2">The sequence shown here is derived from an EMBL/GenBank/DDBJ whole genome shotgun (WGS) entry which is preliminary data.</text>
</comment>
<name>A0A558BSI0_9BACT</name>
<proteinExistence type="predicted"/>